<dbReference type="InterPro" id="IPR011333">
    <property type="entry name" value="SKP1/BTB/POZ_sf"/>
</dbReference>
<dbReference type="SUPFAM" id="SSF54695">
    <property type="entry name" value="POZ domain"/>
    <property type="match status" value="1"/>
</dbReference>
<evidence type="ECO:0000256" key="2">
    <source>
        <dbReference type="ARBA" id="ARBA00022786"/>
    </source>
</evidence>
<dbReference type="SMART" id="SM00512">
    <property type="entry name" value="Skp1"/>
    <property type="match status" value="1"/>
</dbReference>
<keyword evidence="4" id="KW-1185">Reference proteome</keyword>
<accession>A0AA39HS02</accession>
<name>A0AA39HS02_9BILA</name>
<sequence length="132" mass="15079">MSVILKLETADHHIVDVDDTVVQMSELLQGLTFCYDGETIAEAIPIDKISLSTMIHIKRYCEIAKESAGGDFLAEEVEFLDSLSRDDIFYLVVAADFLRITRLYDHCCKTICKKYISGRAHEEIRENFNLDQ</sequence>
<dbReference type="Gene3D" id="3.30.710.10">
    <property type="entry name" value="Potassium Channel Kv1.1, Chain A"/>
    <property type="match status" value="1"/>
</dbReference>
<protein>
    <recommendedName>
        <fullName evidence="5">SKP1 component POZ domain-containing protein</fullName>
    </recommendedName>
</protein>
<dbReference type="AlphaFoldDB" id="A0AA39HS02"/>
<dbReference type="InterPro" id="IPR001232">
    <property type="entry name" value="SKP1-like"/>
</dbReference>
<comment type="similarity">
    <text evidence="1">Belongs to the SKP1 family.</text>
</comment>
<proteinExistence type="inferred from homology"/>
<evidence type="ECO:0000313" key="4">
    <source>
        <dbReference type="Proteomes" id="UP001175271"/>
    </source>
</evidence>
<evidence type="ECO:0008006" key="5">
    <source>
        <dbReference type="Google" id="ProtNLM"/>
    </source>
</evidence>
<evidence type="ECO:0000313" key="3">
    <source>
        <dbReference type="EMBL" id="KAK0409828.1"/>
    </source>
</evidence>
<evidence type="ECO:0000256" key="1">
    <source>
        <dbReference type="ARBA" id="ARBA00009993"/>
    </source>
</evidence>
<dbReference type="PANTHER" id="PTHR11165">
    <property type="entry name" value="SKP1"/>
    <property type="match status" value="1"/>
</dbReference>
<dbReference type="Proteomes" id="UP001175271">
    <property type="component" value="Unassembled WGS sequence"/>
</dbReference>
<dbReference type="InterPro" id="IPR036296">
    <property type="entry name" value="SKP1-like_dim_sf"/>
</dbReference>
<organism evidence="3 4">
    <name type="scientific">Steinernema hermaphroditum</name>
    <dbReference type="NCBI Taxonomy" id="289476"/>
    <lineage>
        <taxon>Eukaryota</taxon>
        <taxon>Metazoa</taxon>
        <taxon>Ecdysozoa</taxon>
        <taxon>Nematoda</taxon>
        <taxon>Chromadorea</taxon>
        <taxon>Rhabditida</taxon>
        <taxon>Tylenchina</taxon>
        <taxon>Panagrolaimomorpha</taxon>
        <taxon>Strongyloidoidea</taxon>
        <taxon>Steinernematidae</taxon>
        <taxon>Steinernema</taxon>
    </lineage>
</organism>
<reference evidence="3" key="1">
    <citation type="submission" date="2023-06" db="EMBL/GenBank/DDBJ databases">
        <title>Genomic analysis of the entomopathogenic nematode Steinernema hermaphroditum.</title>
        <authorList>
            <person name="Schwarz E.M."/>
            <person name="Heppert J.K."/>
            <person name="Baniya A."/>
            <person name="Schwartz H.T."/>
            <person name="Tan C.-H."/>
            <person name="Antoshechkin I."/>
            <person name="Sternberg P.W."/>
            <person name="Goodrich-Blair H."/>
            <person name="Dillman A.R."/>
        </authorList>
    </citation>
    <scope>NUCLEOTIDE SEQUENCE</scope>
    <source>
        <strain evidence="3">PS9179</strain>
        <tissue evidence="3">Whole animal</tissue>
    </source>
</reference>
<dbReference type="SUPFAM" id="SSF81382">
    <property type="entry name" value="Skp1 dimerisation domain-like"/>
    <property type="match status" value="1"/>
</dbReference>
<comment type="caution">
    <text evidence="3">The sequence shown here is derived from an EMBL/GenBank/DDBJ whole genome shotgun (WGS) entry which is preliminary data.</text>
</comment>
<keyword evidence="2" id="KW-0833">Ubl conjugation pathway</keyword>
<dbReference type="InterPro" id="IPR016897">
    <property type="entry name" value="SKP1"/>
</dbReference>
<dbReference type="EMBL" id="JAUCMV010000003">
    <property type="protein sequence ID" value="KAK0409828.1"/>
    <property type="molecule type" value="Genomic_DNA"/>
</dbReference>
<dbReference type="GO" id="GO:0006511">
    <property type="term" value="P:ubiquitin-dependent protein catabolic process"/>
    <property type="evidence" value="ECO:0007669"/>
    <property type="project" value="InterPro"/>
</dbReference>
<gene>
    <name evidence="3" type="ORF">QR680_004786</name>
</gene>